<dbReference type="PROSITE" id="PS00373">
    <property type="entry name" value="GART"/>
    <property type="match status" value="1"/>
</dbReference>
<keyword evidence="3 6" id="KW-0658">Purine biosynthesis</keyword>
<dbReference type="InterPro" id="IPR001555">
    <property type="entry name" value="GART_AS"/>
</dbReference>
<comment type="similarity">
    <text evidence="4 6">Belongs to the GART family.</text>
</comment>
<protein>
    <recommendedName>
        <fullName evidence="6">Phosphoribosylglycinamide formyltransferase</fullName>
        <ecNumber evidence="6">2.1.2.2</ecNumber>
    </recommendedName>
    <alternativeName>
        <fullName evidence="6">5'-phosphoribosylglycinamide transformylase</fullName>
    </alternativeName>
    <alternativeName>
        <fullName evidence="6">GAR transformylase</fullName>
        <shortName evidence="6">GART</shortName>
    </alternativeName>
</protein>
<dbReference type="EMBL" id="CP033898">
    <property type="protein sequence ID" value="AZA09684.1"/>
    <property type="molecule type" value="Genomic_DNA"/>
</dbReference>
<comment type="catalytic activity">
    <reaction evidence="5 6">
        <text>N(1)-(5-phospho-beta-D-ribosyl)glycinamide + (6R)-10-formyltetrahydrofolate = N(2)-formyl-N(1)-(5-phospho-beta-D-ribosyl)glycinamide + (6S)-5,6,7,8-tetrahydrofolate + H(+)</text>
        <dbReference type="Rhea" id="RHEA:15053"/>
        <dbReference type="ChEBI" id="CHEBI:15378"/>
        <dbReference type="ChEBI" id="CHEBI:57453"/>
        <dbReference type="ChEBI" id="CHEBI:143788"/>
        <dbReference type="ChEBI" id="CHEBI:147286"/>
        <dbReference type="ChEBI" id="CHEBI:195366"/>
        <dbReference type="EC" id="2.1.2.2"/>
    </reaction>
</comment>
<dbReference type="GO" id="GO:0005829">
    <property type="term" value="C:cytosol"/>
    <property type="evidence" value="ECO:0007669"/>
    <property type="project" value="TreeGrafter"/>
</dbReference>
<evidence type="ECO:0000256" key="2">
    <source>
        <dbReference type="ARBA" id="ARBA00022679"/>
    </source>
</evidence>
<proteinExistence type="inferred from homology"/>
<dbReference type="Pfam" id="PF00551">
    <property type="entry name" value="Formyl_trans_N"/>
    <property type="match status" value="1"/>
</dbReference>
<comment type="caution">
    <text evidence="6">Lacks conserved residue(s) required for the propagation of feature annotation.</text>
</comment>
<keyword evidence="9" id="KW-1185">Reference proteome</keyword>
<comment type="function">
    <text evidence="6">Catalyzes the transfer of a formyl group from 10-formyltetrahydrofolate to 5-phospho-ribosyl-glycinamide (GAR), producing 5-phospho-ribosyl-N-formylglycinamide (FGAR) and tetrahydrofolate.</text>
</comment>
<sequence length="199" mass="20898">MTCVNTPMDIVVLASGSGTLLQAIIDAQGSYRVQAVVADVPCQALERAKAAGIATHLVALEPGGDRAQWNQDLAATVAQYEPQLVVSAGFMKILGSAFLAQFGGKTINTHPALLPAFPGAHAVRDALRYGVKITGTTVHFVDAGVDTGPIVAQEAVRVIPGATEAEVHEVIKQAERTLIVSVLNACRVDQETKEVSFDL</sequence>
<feature type="active site" description="Proton donor" evidence="6">
    <location>
        <position position="110"/>
    </location>
</feature>
<feature type="site" description="Raises pKa of active site His" evidence="6">
    <location>
        <position position="146"/>
    </location>
</feature>
<dbReference type="Gene3D" id="3.40.50.170">
    <property type="entry name" value="Formyl transferase, N-terminal domain"/>
    <property type="match status" value="1"/>
</dbReference>
<comment type="pathway">
    <text evidence="1 6">Purine metabolism; IMP biosynthesis via de novo pathway; N(2)-formyl-N(1)-(5-phospho-D-ribosyl)glycinamide from N(1)-(5-phospho-D-ribosyl)glycinamide (10-formyl THF route): step 1/1.</text>
</comment>
<dbReference type="InterPro" id="IPR036477">
    <property type="entry name" value="Formyl_transf_N_sf"/>
</dbReference>
<evidence type="ECO:0000313" key="9">
    <source>
        <dbReference type="Proteomes" id="UP000271426"/>
    </source>
</evidence>
<dbReference type="SUPFAM" id="SSF53328">
    <property type="entry name" value="Formyltransferase"/>
    <property type="match status" value="1"/>
</dbReference>
<dbReference type="InterPro" id="IPR002376">
    <property type="entry name" value="Formyl_transf_N"/>
</dbReference>
<feature type="binding site" evidence="6">
    <location>
        <position position="108"/>
    </location>
    <ligand>
        <name>(6R)-10-formyltetrahydrofolate</name>
        <dbReference type="ChEBI" id="CHEBI:195366"/>
    </ligand>
</feature>
<dbReference type="InterPro" id="IPR004607">
    <property type="entry name" value="GART"/>
</dbReference>
<dbReference type="GO" id="GO:0006189">
    <property type="term" value="P:'de novo' IMP biosynthetic process"/>
    <property type="evidence" value="ECO:0007669"/>
    <property type="project" value="UniProtKB-UniRule"/>
</dbReference>
<dbReference type="PANTHER" id="PTHR43369:SF2">
    <property type="entry name" value="PHOSPHORIBOSYLGLYCINAMIDE FORMYLTRANSFERASE"/>
    <property type="match status" value="1"/>
</dbReference>
<evidence type="ECO:0000256" key="4">
    <source>
        <dbReference type="ARBA" id="ARBA00038440"/>
    </source>
</evidence>
<dbReference type="EC" id="2.1.2.2" evidence="6"/>
<gene>
    <name evidence="6 8" type="primary">purN</name>
    <name evidence="8" type="ORF">CPPEL_07880</name>
</gene>
<dbReference type="NCBIfam" id="TIGR00639">
    <property type="entry name" value="PurN"/>
    <property type="match status" value="1"/>
</dbReference>
<feature type="binding site" evidence="6">
    <location>
        <position position="66"/>
    </location>
    <ligand>
        <name>(6R)-10-formyltetrahydrofolate</name>
        <dbReference type="ChEBI" id="CHEBI:195366"/>
    </ligand>
</feature>
<evidence type="ECO:0000256" key="5">
    <source>
        <dbReference type="ARBA" id="ARBA00047664"/>
    </source>
</evidence>
<dbReference type="UniPathway" id="UPA00074">
    <property type="reaction ID" value="UER00126"/>
</dbReference>
<dbReference type="OrthoDB" id="9806170at2"/>
<name>A0A3G6J0L8_9CORY</name>
<dbReference type="KEGG" id="cpso:CPPEL_07880"/>
<keyword evidence="2 6" id="KW-0808">Transferase</keyword>
<organism evidence="8 9">
    <name type="scientific">Corynebacterium pseudopelargi</name>
    <dbReference type="NCBI Taxonomy" id="2080757"/>
    <lineage>
        <taxon>Bacteria</taxon>
        <taxon>Bacillati</taxon>
        <taxon>Actinomycetota</taxon>
        <taxon>Actinomycetes</taxon>
        <taxon>Mycobacteriales</taxon>
        <taxon>Corynebacteriaceae</taxon>
        <taxon>Corynebacterium</taxon>
    </lineage>
</organism>
<feature type="binding site" evidence="6">
    <location>
        <begin position="91"/>
        <end position="94"/>
    </location>
    <ligand>
        <name>(6R)-10-formyltetrahydrofolate</name>
        <dbReference type="ChEBI" id="CHEBI:195366"/>
    </ligand>
</feature>
<evidence type="ECO:0000313" key="8">
    <source>
        <dbReference type="EMBL" id="AZA09684.1"/>
    </source>
</evidence>
<dbReference type="AlphaFoldDB" id="A0A3G6J0L8"/>
<dbReference type="CDD" id="cd08645">
    <property type="entry name" value="FMT_core_GART"/>
    <property type="match status" value="1"/>
</dbReference>
<feature type="domain" description="Formyl transferase N-terminal" evidence="7">
    <location>
        <begin position="8"/>
        <end position="183"/>
    </location>
</feature>
<accession>A0A3G6J0L8</accession>
<evidence type="ECO:0000256" key="1">
    <source>
        <dbReference type="ARBA" id="ARBA00005054"/>
    </source>
</evidence>
<evidence type="ECO:0000259" key="7">
    <source>
        <dbReference type="Pfam" id="PF00551"/>
    </source>
</evidence>
<dbReference type="Proteomes" id="UP000271426">
    <property type="component" value="Chromosome"/>
</dbReference>
<dbReference type="PANTHER" id="PTHR43369">
    <property type="entry name" value="PHOSPHORIBOSYLGLYCINAMIDE FORMYLTRANSFERASE"/>
    <property type="match status" value="1"/>
</dbReference>
<dbReference type="HAMAP" id="MF_01930">
    <property type="entry name" value="PurN"/>
    <property type="match status" value="1"/>
</dbReference>
<dbReference type="GO" id="GO:0004644">
    <property type="term" value="F:phosphoribosylglycinamide formyltransferase activity"/>
    <property type="evidence" value="ECO:0007669"/>
    <property type="project" value="UniProtKB-UniRule"/>
</dbReference>
<reference evidence="8 9" key="1">
    <citation type="submission" date="2018-11" db="EMBL/GenBank/DDBJ databases">
        <authorList>
            <person name="Kleinhagauer T."/>
            <person name="Glaeser S.P."/>
            <person name="Spergser J."/>
            <person name="Ruckert C."/>
            <person name="Kaempfer P."/>
            <person name="Busse H.-J."/>
        </authorList>
    </citation>
    <scope>NUCLEOTIDE SEQUENCE [LARGE SCALE GENOMIC DNA]</scope>
    <source>
        <strain evidence="8 9">812CH</strain>
    </source>
</reference>
<evidence type="ECO:0000256" key="6">
    <source>
        <dbReference type="HAMAP-Rule" id="MF_01930"/>
    </source>
</evidence>
<evidence type="ECO:0000256" key="3">
    <source>
        <dbReference type="ARBA" id="ARBA00022755"/>
    </source>
</evidence>